<organism evidence="2 3">
    <name type="scientific">Choanephora cucurbitarum</name>
    <dbReference type="NCBI Taxonomy" id="101091"/>
    <lineage>
        <taxon>Eukaryota</taxon>
        <taxon>Fungi</taxon>
        <taxon>Fungi incertae sedis</taxon>
        <taxon>Mucoromycota</taxon>
        <taxon>Mucoromycotina</taxon>
        <taxon>Mucoromycetes</taxon>
        <taxon>Mucorales</taxon>
        <taxon>Mucorineae</taxon>
        <taxon>Choanephoraceae</taxon>
        <taxon>Choanephoroideae</taxon>
        <taxon>Choanephora</taxon>
    </lineage>
</organism>
<evidence type="ECO:0000256" key="1">
    <source>
        <dbReference type="SAM" id="MobiDB-lite"/>
    </source>
</evidence>
<evidence type="ECO:0000313" key="3">
    <source>
        <dbReference type="Proteomes" id="UP000093000"/>
    </source>
</evidence>
<sequence>MMTSWRPSWQLPMPAPFSRSKGEPGMLAVLARLVGAPSKPGYTTRVSLPWYLASNHLSLAALMDDNSAFDESIFISPPDNEDPALGDGSPLTGMID</sequence>
<proteinExistence type="predicted"/>
<dbReference type="InParanoid" id="A0A1C7MU61"/>
<reference evidence="2 3" key="1">
    <citation type="submission" date="2016-03" db="EMBL/GenBank/DDBJ databases">
        <title>Choanephora cucurbitarum.</title>
        <authorList>
            <person name="Min B."/>
            <person name="Park H."/>
            <person name="Park J.-H."/>
            <person name="Shin H.-D."/>
            <person name="Choi I.-G."/>
        </authorList>
    </citation>
    <scope>NUCLEOTIDE SEQUENCE [LARGE SCALE GENOMIC DNA]</scope>
    <source>
        <strain evidence="2 3">KUS-F28377</strain>
    </source>
</reference>
<accession>A0A1C7MU61</accession>
<keyword evidence="3" id="KW-1185">Reference proteome</keyword>
<dbReference type="EMBL" id="LUGH01002270">
    <property type="protein sequence ID" value="OBZ80328.1"/>
    <property type="molecule type" value="Genomic_DNA"/>
</dbReference>
<dbReference type="Proteomes" id="UP000093000">
    <property type="component" value="Unassembled WGS sequence"/>
</dbReference>
<name>A0A1C7MU61_9FUNG</name>
<protein>
    <submittedName>
        <fullName evidence="2">Uncharacterized protein</fullName>
    </submittedName>
</protein>
<gene>
    <name evidence="2" type="ORF">A0J61_11622</name>
</gene>
<feature type="region of interest" description="Disordered" evidence="1">
    <location>
        <begin position="75"/>
        <end position="96"/>
    </location>
</feature>
<evidence type="ECO:0000313" key="2">
    <source>
        <dbReference type="EMBL" id="OBZ80328.1"/>
    </source>
</evidence>
<comment type="caution">
    <text evidence="2">The sequence shown here is derived from an EMBL/GenBank/DDBJ whole genome shotgun (WGS) entry which is preliminary data.</text>
</comment>
<dbReference type="AlphaFoldDB" id="A0A1C7MU61"/>